<evidence type="ECO:0000313" key="7">
    <source>
        <dbReference type="EMBL" id="KAH7376798.1"/>
    </source>
</evidence>
<dbReference type="PRINTS" id="PR00411">
    <property type="entry name" value="PNDRDTASEI"/>
</dbReference>
<accession>A0A8K0TW92</accession>
<feature type="domain" description="FAD/NAD(P)-binding" evidence="6">
    <location>
        <begin position="4"/>
        <end position="312"/>
    </location>
</feature>
<evidence type="ECO:0000313" key="8">
    <source>
        <dbReference type="Proteomes" id="UP000813385"/>
    </source>
</evidence>
<name>A0A8K0TW92_9PEZI</name>
<evidence type="ECO:0000259" key="6">
    <source>
        <dbReference type="Pfam" id="PF07992"/>
    </source>
</evidence>
<keyword evidence="5" id="KW-0560">Oxidoreductase</keyword>
<comment type="similarity">
    <text evidence="2">Belongs to the NADH dehydrogenase family.</text>
</comment>
<sequence length="409" mass="43670">MPEKIVIIGAGFAGVWSALAAKRLVDIHNRADAIDILVISPEPHLAMRPRFYESDVANMKAPLTTLFKSTGIRFLQGTAETIDTDTHVVRVKSQTNASEVVPFDRLILAAGSAVVRPNGVSGLQQHAFDIDTLEAVAELEEHVENLLSRPASTARDTVVVCGAGFTGIEIATELPRRLQHLPNARVVLVESADELGPELGPGPRPVIAEALNALGVVVKLGSAVSSVDAWGVTLQSGERIETLTPVWTAGMRATPLTQHIPGAKDSLSRVHVDSYLRSPACDHIFVTGDAARAATDDKGHDALMSCQHAMQLGRISGHNAAADILGEPLIKYSQQGYNCCLDLGSHGAVVTRGWEREVLITGEIAKKGKNYINQRLIYPPSDAREAIQAAGPAPHDTEEVFAQILATIG</sequence>
<dbReference type="Proteomes" id="UP000813385">
    <property type="component" value="Unassembled WGS sequence"/>
</dbReference>
<dbReference type="InterPro" id="IPR051169">
    <property type="entry name" value="NADH-Q_oxidoreductase"/>
</dbReference>
<comment type="cofactor">
    <cofactor evidence="1">
        <name>FAD</name>
        <dbReference type="ChEBI" id="CHEBI:57692"/>
    </cofactor>
</comment>
<evidence type="ECO:0000256" key="3">
    <source>
        <dbReference type="ARBA" id="ARBA00022630"/>
    </source>
</evidence>
<dbReference type="SUPFAM" id="SSF51905">
    <property type="entry name" value="FAD/NAD(P)-binding domain"/>
    <property type="match status" value="2"/>
</dbReference>
<proteinExistence type="inferred from homology"/>
<dbReference type="GO" id="GO:0003955">
    <property type="term" value="F:NAD(P)H dehydrogenase (quinone) activity"/>
    <property type="evidence" value="ECO:0007669"/>
    <property type="project" value="TreeGrafter"/>
</dbReference>
<evidence type="ECO:0000256" key="5">
    <source>
        <dbReference type="ARBA" id="ARBA00023002"/>
    </source>
</evidence>
<dbReference type="Pfam" id="PF07992">
    <property type="entry name" value="Pyr_redox_2"/>
    <property type="match status" value="1"/>
</dbReference>
<evidence type="ECO:0000256" key="1">
    <source>
        <dbReference type="ARBA" id="ARBA00001974"/>
    </source>
</evidence>
<dbReference type="PRINTS" id="PR00368">
    <property type="entry name" value="FADPNR"/>
</dbReference>
<organism evidence="7 8">
    <name type="scientific">Plectosphaerella cucumerina</name>
    <dbReference type="NCBI Taxonomy" id="40658"/>
    <lineage>
        <taxon>Eukaryota</taxon>
        <taxon>Fungi</taxon>
        <taxon>Dikarya</taxon>
        <taxon>Ascomycota</taxon>
        <taxon>Pezizomycotina</taxon>
        <taxon>Sordariomycetes</taxon>
        <taxon>Hypocreomycetidae</taxon>
        <taxon>Glomerellales</taxon>
        <taxon>Plectosphaerellaceae</taxon>
        <taxon>Plectosphaerella</taxon>
    </lineage>
</organism>
<dbReference type="InterPro" id="IPR036188">
    <property type="entry name" value="FAD/NAD-bd_sf"/>
</dbReference>
<dbReference type="GO" id="GO:0019646">
    <property type="term" value="P:aerobic electron transport chain"/>
    <property type="evidence" value="ECO:0007669"/>
    <property type="project" value="TreeGrafter"/>
</dbReference>
<dbReference type="AlphaFoldDB" id="A0A8K0TW92"/>
<comment type="caution">
    <text evidence="7">The sequence shown here is derived from an EMBL/GenBank/DDBJ whole genome shotgun (WGS) entry which is preliminary data.</text>
</comment>
<keyword evidence="8" id="KW-1185">Reference proteome</keyword>
<dbReference type="InterPro" id="IPR023753">
    <property type="entry name" value="FAD/NAD-binding_dom"/>
</dbReference>
<dbReference type="EMBL" id="JAGPXD010000001">
    <property type="protein sequence ID" value="KAH7376798.1"/>
    <property type="molecule type" value="Genomic_DNA"/>
</dbReference>
<protein>
    <recommendedName>
        <fullName evidence="6">FAD/NAD(P)-binding domain-containing protein</fullName>
    </recommendedName>
</protein>
<dbReference type="OrthoDB" id="5376590at2759"/>
<evidence type="ECO:0000256" key="4">
    <source>
        <dbReference type="ARBA" id="ARBA00022827"/>
    </source>
</evidence>
<gene>
    <name evidence="7" type="ORF">B0T11DRAFT_335895</name>
</gene>
<dbReference type="PANTHER" id="PTHR42913">
    <property type="entry name" value="APOPTOSIS-INDUCING FACTOR 1"/>
    <property type="match status" value="1"/>
</dbReference>
<keyword evidence="4" id="KW-0274">FAD</keyword>
<keyword evidence="3" id="KW-0285">Flavoprotein</keyword>
<dbReference type="PANTHER" id="PTHR42913:SF3">
    <property type="entry name" value="64 KDA MITOCHONDRIAL NADH DEHYDROGENASE (EUROFUNG)"/>
    <property type="match status" value="1"/>
</dbReference>
<evidence type="ECO:0000256" key="2">
    <source>
        <dbReference type="ARBA" id="ARBA00005272"/>
    </source>
</evidence>
<dbReference type="Gene3D" id="3.50.50.100">
    <property type="match status" value="1"/>
</dbReference>
<reference evidence="7" key="1">
    <citation type="journal article" date="2021" name="Nat. Commun.">
        <title>Genetic determinants of endophytism in the Arabidopsis root mycobiome.</title>
        <authorList>
            <person name="Mesny F."/>
            <person name="Miyauchi S."/>
            <person name="Thiergart T."/>
            <person name="Pickel B."/>
            <person name="Atanasova L."/>
            <person name="Karlsson M."/>
            <person name="Huettel B."/>
            <person name="Barry K.W."/>
            <person name="Haridas S."/>
            <person name="Chen C."/>
            <person name="Bauer D."/>
            <person name="Andreopoulos W."/>
            <person name="Pangilinan J."/>
            <person name="LaButti K."/>
            <person name="Riley R."/>
            <person name="Lipzen A."/>
            <person name="Clum A."/>
            <person name="Drula E."/>
            <person name="Henrissat B."/>
            <person name="Kohler A."/>
            <person name="Grigoriev I.V."/>
            <person name="Martin F.M."/>
            <person name="Hacquard S."/>
        </authorList>
    </citation>
    <scope>NUCLEOTIDE SEQUENCE</scope>
    <source>
        <strain evidence="7">MPI-CAGE-AT-0016</strain>
    </source>
</reference>